<evidence type="ECO:0000256" key="4">
    <source>
        <dbReference type="ARBA" id="ARBA00023136"/>
    </source>
</evidence>
<dbReference type="InterPro" id="IPR011547">
    <property type="entry name" value="SLC26A/SulP_dom"/>
</dbReference>
<gene>
    <name evidence="7" type="ORF">HNQ81_001661</name>
</gene>
<dbReference type="RefSeq" id="WP_183350186.1">
    <property type="nucleotide sequence ID" value="NZ_JACHEO010000007.1"/>
</dbReference>
<feature type="transmembrane region" description="Helical" evidence="5">
    <location>
        <begin position="75"/>
        <end position="96"/>
    </location>
</feature>
<keyword evidence="2 5" id="KW-0812">Transmembrane</keyword>
<feature type="transmembrane region" description="Helical" evidence="5">
    <location>
        <begin position="487"/>
        <end position="505"/>
    </location>
</feature>
<dbReference type="Proteomes" id="UP000539642">
    <property type="component" value="Unassembled WGS sequence"/>
</dbReference>
<keyword evidence="4 5" id="KW-0472">Membrane</keyword>
<feature type="transmembrane region" description="Helical" evidence="5">
    <location>
        <begin position="383"/>
        <end position="406"/>
    </location>
</feature>
<dbReference type="GO" id="GO:0016020">
    <property type="term" value="C:membrane"/>
    <property type="evidence" value="ECO:0007669"/>
    <property type="project" value="UniProtKB-SubCell"/>
</dbReference>
<evidence type="ECO:0000256" key="1">
    <source>
        <dbReference type="ARBA" id="ARBA00004141"/>
    </source>
</evidence>
<keyword evidence="8" id="KW-1185">Reference proteome</keyword>
<evidence type="ECO:0000313" key="7">
    <source>
        <dbReference type="EMBL" id="MBB5347932.1"/>
    </source>
</evidence>
<dbReference type="Pfam" id="PF00916">
    <property type="entry name" value="Sulfate_transp"/>
    <property type="match status" value="2"/>
</dbReference>
<evidence type="ECO:0000256" key="5">
    <source>
        <dbReference type="SAM" id="Phobius"/>
    </source>
</evidence>
<feature type="transmembrane region" description="Helical" evidence="5">
    <location>
        <begin position="135"/>
        <end position="157"/>
    </location>
</feature>
<sequence>MSNRLLLRFFPFLLWFPVSSTILRGDLIAGITGALVLVPKAMAYAQLSGLPLYYGLYTAFVPAILGALWGSSRQLATGPVAIVSLMTAAAVTPLALPHSEEYIGLALLLTLLVGLIQLILGVVKLGSIVNFVSHPVILGFMNAAAIIIGLSQIDMLLGIPKGRSDFFLKDIWEMLRYLPQTHLPTLAMAIFGLILMLAMKKISALSKASVLIAVAVTTMVSFIIGFEHKSSGLASDIVTPAARELVAAYDDAATRIGELSAAATSLAGQLRQAEKKHDTRLAADLRHQIDLMKLDIDALEVENSKHLHTIRRLYFVRAKVGENMPEVLYLADNIPDKIVTDGRKWHIKKIEHGEIQLVGGGDVVGKVPSGLPSFRLPTFSLDAVLQLLTAALIISLVAFMESISMAKAMASKNKQRIDPNQELIGQGLANIGGSLFQAYPACGSFTGSAINLQAGAKTGFAMVFNGIFVAATLLFLTPFLYHLPKAVLAVIILLAVTGLVTPQALKHTWKASRPDGIVALVTFVVTLLAAPHLDKGIMIGTALSIGLYLYRSRAPRVAVLGRHNDGTLRDIKINPNLTTSSLVTAIRFDGSLYFANISHFEDAVLVSVAEHKKAKYLLIVGDAINYIDSSGEEMIHHLVVQLRESGVELVFSGLKKQILDVMRATKLYNLIGEQNIFATEDQALTAISQRLGEEAKDDTPFFHL</sequence>
<dbReference type="SUPFAM" id="SSF52091">
    <property type="entry name" value="SpoIIaa-like"/>
    <property type="match status" value="1"/>
</dbReference>
<evidence type="ECO:0000313" key="8">
    <source>
        <dbReference type="Proteomes" id="UP000539642"/>
    </source>
</evidence>
<dbReference type="CDD" id="cd07042">
    <property type="entry name" value="STAS_SulP_like_sulfate_transporter"/>
    <property type="match status" value="1"/>
</dbReference>
<feature type="transmembrane region" description="Helical" evidence="5">
    <location>
        <begin position="517"/>
        <end position="550"/>
    </location>
</feature>
<feature type="transmembrane region" description="Helical" evidence="5">
    <location>
        <begin position="102"/>
        <end position="123"/>
    </location>
</feature>
<evidence type="ECO:0000256" key="2">
    <source>
        <dbReference type="ARBA" id="ARBA00022692"/>
    </source>
</evidence>
<feature type="transmembrane region" description="Helical" evidence="5">
    <location>
        <begin position="210"/>
        <end position="226"/>
    </location>
</feature>
<dbReference type="Pfam" id="PF01740">
    <property type="entry name" value="STAS"/>
    <property type="match status" value="1"/>
</dbReference>
<evidence type="ECO:0000259" key="6">
    <source>
        <dbReference type="PROSITE" id="PS50801"/>
    </source>
</evidence>
<comment type="subcellular location">
    <subcellularLocation>
        <location evidence="1">Membrane</location>
        <topology evidence="1">Multi-pass membrane protein</topology>
    </subcellularLocation>
</comment>
<feature type="transmembrane region" description="Helical" evidence="5">
    <location>
        <begin position="44"/>
        <end position="68"/>
    </location>
</feature>
<protein>
    <submittedName>
        <fullName evidence="7">SulP family sulfate permease</fullName>
    </submittedName>
</protein>
<dbReference type="InterPro" id="IPR036513">
    <property type="entry name" value="STAS_dom_sf"/>
</dbReference>
<proteinExistence type="predicted"/>
<feature type="transmembrane region" description="Helical" evidence="5">
    <location>
        <begin position="460"/>
        <end position="481"/>
    </location>
</feature>
<feature type="transmembrane region" description="Helical" evidence="5">
    <location>
        <begin position="177"/>
        <end position="198"/>
    </location>
</feature>
<keyword evidence="3 5" id="KW-1133">Transmembrane helix</keyword>
<dbReference type="GO" id="GO:0055085">
    <property type="term" value="P:transmembrane transport"/>
    <property type="evidence" value="ECO:0007669"/>
    <property type="project" value="InterPro"/>
</dbReference>
<dbReference type="PANTHER" id="PTHR11814">
    <property type="entry name" value="SULFATE TRANSPORTER"/>
    <property type="match status" value="1"/>
</dbReference>
<dbReference type="EMBL" id="JACHEO010000007">
    <property type="protein sequence ID" value="MBB5347932.1"/>
    <property type="molecule type" value="Genomic_DNA"/>
</dbReference>
<feature type="domain" description="STAS" evidence="6">
    <location>
        <begin position="573"/>
        <end position="687"/>
    </location>
</feature>
<dbReference type="PROSITE" id="PS50801">
    <property type="entry name" value="STAS"/>
    <property type="match status" value="1"/>
</dbReference>
<dbReference type="AlphaFoldDB" id="A0A840UQ73"/>
<evidence type="ECO:0000256" key="3">
    <source>
        <dbReference type="ARBA" id="ARBA00022989"/>
    </source>
</evidence>
<dbReference type="InterPro" id="IPR001902">
    <property type="entry name" value="SLC26A/SulP_fam"/>
</dbReference>
<accession>A0A840UQ73</accession>
<comment type="caution">
    <text evidence="7">The sequence shown here is derived from an EMBL/GenBank/DDBJ whole genome shotgun (WGS) entry which is preliminary data.</text>
</comment>
<dbReference type="InterPro" id="IPR002645">
    <property type="entry name" value="STAS_dom"/>
</dbReference>
<organism evidence="7 8">
    <name type="scientific">Desulfoprunum benzoelyticum</name>
    <dbReference type="NCBI Taxonomy" id="1506996"/>
    <lineage>
        <taxon>Bacteria</taxon>
        <taxon>Pseudomonadati</taxon>
        <taxon>Thermodesulfobacteriota</taxon>
        <taxon>Desulfobulbia</taxon>
        <taxon>Desulfobulbales</taxon>
        <taxon>Desulfobulbaceae</taxon>
        <taxon>Desulfoprunum</taxon>
    </lineage>
</organism>
<reference evidence="7 8" key="1">
    <citation type="submission" date="2020-08" db="EMBL/GenBank/DDBJ databases">
        <title>Genomic Encyclopedia of Type Strains, Phase IV (KMG-IV): sequencing the most valuable type-strain genomes for metagenomic binning, comparative biology and taxonomic classification.</title>
        <authorList>
            <person name="Goeker M."/>
        </authorList>
    </citation>
    <scope>NUCLEOTIDE SEQUENCE [LARGE SCALE GENOMIC DNA]</scope>
    <source>
        <strain evidence="7 8">DSM 28570</strain>
    </source>
</reference>
<name>A0A840UQ73_9BACT</name>
<dbReference type="Gene3D" id="3.30.750.24">
    <property type="entry name" value="STAS domain"/>
    <property type="match status" value="1"/>
</dbReference>